<evidence type="ECO:0008006" key="3">
    <source>
        <dbReference type="Google" id="ProtNLM"/>
    </source>
</evidence>
<dbReference type="Pfam" id="PF22612">
    <property type="entry name" value="GH113"/>
    <property type="match status" value="1"/>
</dbReference>
<reference evidence="2" key="1">
    <citation type="submission" date="2018-05" db="EMBL/GenBank/DDBJ databases">
        <authorList>
            <person name="Nie L."/>
        </authorList>
    </citation>
    <scope>NUCLEOTIDE SEQUENCE [LARGE SCALE GENOMIC DNA]</scope>
    <source>
        <strain evidence="2">NL</strain>
    </source>
</reference>
<sequence length="365" mass="42105">MRNRPLIRNLGLGGLLPLLFLLGAGRCTPPAARTARPLVPLAERLRGVSWVAADSTTEDEIRALRRNHVTWIAQTPFGWQADSASPEVVLHTGSGRPRRIFWGEADSGLVHTARLARRHGIHTLLKPHLWLRSRGQWPGQVQMRSAADWQRWFSSYSTFILHYARLAEQHHMEALCIGTELKHAAVEHEAEWRRLIGDIRRVYHGQLTYAANWHQEYDQIRFWDALDFIGVQAYFPLSPNAQPDTAELRRAWQPHLQDLARVQQRYGKPVVFTEAGYRSIPTAAAAPWEWPDPRRPAPEDDATQAACYEALFRSCWRQPWLAGVFIWKWYPGLPPDAMGRRRTDYTPQHRPAEQVMARWYSLGDR</sequence>
<organism evidence="1 2">
    <name type="scientific">Hymenobacter edaphi</name>
    <dbReference type="NCBI Taxonomy" id="2211146"/>
    <lineage>
        <taxon>Bacteria</taxon>
        <taxon>Pseudomonadati</taxon>
        <taxon>Bacteroidota</taxon>
        <taxon>Cytophagia</taxon>
        <taxon>Cytophagales</taxon>
        <taxon>Hymenobacteraceae</taxon>
        <taxon>Hymenobacter</taxon>
    </lineage>
</organism>
<dbReference type="Proteomes" id="UP000248553">
    <property type="component" value="Unassembled WGS sequence"/>
</dbReference>
<keyword evidence="2" id="KW-1185">Reference proteome</keyword>
<name>A0A328BJK2_9BACT</name>
<dbReference type="RefSeq" id="WP_111479086.1">
    <property type="nucleotide sequence ID" value="NZ_QHKM01000004.1"/>
</dbReference>
<dbReference type="SUPFAM" id="SSF51445">
    <property type="entry name" value="(Trans)glycosidases"/>
    <property type="match status" value="1"/>
</dbReference>
<dbReference type="InterPro" id="IPR055151">
    <property type="entry name" value="GH113"/>
</dbReference>
<evidence type="ECO:0000313" key="2">
    <source>
        <dbReference type="Proteomes" id="UP000248553"/>
    </source>
</evidence>
<gene>
    <name evidence="1" type="ORF">DLM85_15920</name>
</gene>
<dbReference type="OrthoDB" id="9773531at2"/>
<comment type="caution">
    <text evidence="1">The sequence shown here is derived from an EMBL/GenBank/DDBJ whole genome shotgun (WGS) entry which is preliminary data.</text>
</comment>
<dbReference type="EMBL" id="QHKM01000004">
    <property type="protein sequence ID" value="RAK66176.1"/>
    <property type="molecule type" value="Genomic_DNA"/>
</dbReference>
<dbReference type="InterPro" id="IPR017853">
    <property type="entry name" value="GH"/>
</dbReference>
<accession>A0A328BJK2</accession>
<dbReference type="CDD" id="cd19608">
    <property type="entry name" value="GH113_mannanase-like"/>
    <property type="match status" value="1"/>
</dbReference>
<proteinExistence type="predicted"/>
<dbReference type="Gene3D" id="3.20.20.80">
    <property type="entry name" value="Glycosidases"/>
    <property type="match status" value="1"/>
</dbReference>
<dbReference type="AlphaFoldDB" id="A0A328BJK2"/>
<protein>
    <recommendedName>
        <fullName evidence="3">GTA TIM-barrel-like domain-containing protein</fullName>
    </recommendedName>
</protein>
<evidence type="ECO:0000313" key="1">
    <source>
        <dbReference type="EMBL" id="RAK66176.1"/>
    </source>
</evidence>